<dbReference type="KEGG" id="tpx:Turpa_2072"/>
<sequence>MADAKKPAQGPDTQFSENEVLARIESILRFTTDELANSEVRAQAFEKLTEFEAQLLYQQRNISTALENVQKYRDEIEKEWHKEKQVRENTLDLMAQRMKDLHQTLRAQEYLLDYAAGEQKFLRELLVQLHNKKSLTEQDVEKILGEHEQLLAELSRKAKK</sequence>
<keyword evidence="2" id="KW-1185">Reference proteome</keyword>
<dbReference type="STRING" id="869212.Turpa_2072"/>
<gene>
    <name evidence="1" type="ordered locus">Turpa_2072</name>
</gene>
<proteinExistence type="predicted"/>
<dbReference type="EMBL" id="CP002959">
    <property type="protein sequence ID" value="AFM12718.1"/>
    <property type="molecule type" value="Genomic_DNA"/>
</dbReference>
<organism evidence="1 2">
    <name type="scientific">Turneriella parva (strain ATCC BAA-1111 / DSM 21527 / NCTC 11395 / H)</name>
    <name type="common">Leptospira parva</name>
    <dbReference type="NCBI Taxonomy" id="869212"/>
    <lineage>
        <taxon>Bacteria</taxon>
        <taxon>Pseudomonadati</taxon>
        <taxon>Spirochaetota</taxon>
        <taxon>Spirochaetia</taxon>
        <taxon>Leptospirales</taxon>
        <taxon>Leptospiraceae</taxon>
        <taxon>Turneriella</taxon>
    </lineage>
</organism>
<dbReference type="HOGENOM" id="CLU_1651429_0_0_12"/>
<evidence type="ECO:0000313" key="2">
    <source>
        <dbReference type="Proteomes" id="UP000006048"/>
    </source>
</evidence>
<reference evidence="1 2" key="1">
    <citation type="submission" date="2012-06" db="EMBL/GenBank/DDBJ databases">
        <title>The complete chromosome of genome of Turneriella parva DSM 21527.</title>
        <authorList>
            <consortium name="US DOE Joint Genome Institute (JGI-PGF)"/>
            <person name="Lucas S."/>
            <person name="Han J."/>
            <person name="Lapidus A."/>
            <person name="Bruce D."/>
            <person name="Goodwin L."/>
            <person name="Pitluck S."/>
            <person name="Peters L."/>
            <person name="Kyrpides N."/>
            <person name="Mavromatis K."/>
            <person name="Ivanova N."/>
            <person name="Mikhailova N."/>
            <person name="Chertkov O."/>
            <person name="Detter J.C."/>
            <person name="Tapia R."/>
            <person name="Han C."/>
            <person name="Land M."/>
            <person name="Hauser L."/>
            <person name="Markowitz V."/>
            <person name="Cheng J.-F."/>
            <person name="Hugenholtz P."/>
            <person name="Woyke T."/>
            <person name="Wu D."/>
            <person name="Gronow S."/>
            <person name="Wellnitz S."/>
            <person name="Brambilla E."/>
            <person name="Klenk H.-P."/>
            <person name="Eisen J.A."/>
        </authorList>
    </citation>
    <scope>NUCLEOTIDE SEQUENCE [LARGE SCALE GENOMIC DNA]</scope>
    <source>
        <strain evidence="2">ATCC BAA-1111 / DSM 21527 / NCTC 11395 / H</strain>
    </source>
</reference>
<protein>
    <submittedName>
        <fullName evidence="1">Uncharacterized protein</fullName>
    </submittedName>
</protein>
<name>I4B611_TURPD</name>
<accession>I4B611</accession>
<evidence type="ECO:0000313" key="1">
    <source>
        <dbReference type="EMBL" id="AFM12718.1"/>
    </source>
</evidence>
<dbReference type="AlphaFoldDB" id="I4B611"/>
<dbReference type="RefSeq" id="WP_014803224.1">
    <property type="nucleotide sequence ID" value="NC_018020.1"/>
</dbReference>
<dbReference type="Proteomes" id="UP000006048">
    <property type="component" value="Chromosome"/>
</dbReference>